<comment type="function">
    <text evidence="11">Catalyzes the ATP-dependent amination of UTP to CTP with either L-glutamine or ammonia as the source of nitrogen. Regulates intracellular CTP levels through interactions with the four ribonucleotide triphosphates.</text>
</comment>
<dbReference type="PROSITE" id="PS51273">
    <property type="entry name" value="GATASE_TYPE_1"/>
    <property type="match status" value="1"/>
</dbReference>
<dbReference type="SUPFAM" id="SSF52540">
    <property type="entry name" value="P-loop containing nucleoside triphosphate hydrolases"/>
    <property type="match status" value="1"/>
</dbReference>
<keyword evidence="15" id="KW-1185">Reference proteome</keyword>
<keyword evidence="4 11" id="KW-0479">Metal-binding</keyword>
<dbReference type="Pfam" id="PF06418">
    <property type="entry name" value="CTP_synth_N"/>
    <property type="match status" value="1"/>
</dbReference>
<comment type="similarity">
    <text evidence="2 11">Belongs to the CTP synthase family.</text>
</comment>
<feature type="binding site" evidence="11">
    <location>
        <position position="355"/>
    </location>
    <ligand>
        <name>L-glutamine</name>
        <dbReference type="ChEBI" id="CHEBI:58359"/>
    </ligand>
</feature>
<dbReference type="CDD" id="cd03113">
    <property type="entry name" value="CTPS_N"/>
    <property type="match status" value="1"/>
</dbReference>
<dbReference type="EMBL" id="DVAB01000017">
    <property type="protein sequence ID" value="HIK00261.1"/>
    <property type="molecule type" value="Genomic_DNA"/>
</dbReference>
<evidence type="ECO:0000313" key="14">
    <source>
        <dbReference type="EMBL" id="HIK00261.1"/>
    </source>
</evidence>
<evidence type="ECO:0000256" key="3">
    <source>
        <dbReference type="ARBA" id="ARBA00022598"/>
    </source>
</evidence>
<dbReference type="Gene3D" id="3.40.50.880">
    <property type="match status" value="1"/>
</dbReference>
<dbReference type="FunFam" id="3.40.50.300:FF:000009">
    <property type="entry name" value="CTP synthase"/>
    <property type="match status" value="1"/>
</dbReference>
<dbReference type="NCBIfam" id="TIGR00337">
    <property type="entry name" value="PyrG"/>
    <property type="match status" value="1"/>
</dbReference>
<comment type="catalytic activity">
    <reaction evidence="10 11">
        <text>UTP + L-glutamine + ATP + H2O = CTP + L-glutamate + ADP + phosphate + 2 H(+)</text>
        <dbReference type="Rhea" id="RHEA:26426"/>
        <dbReference type="ChEBI" id="CHEBI:15377"/>
        <dbReference type="ChEBI" id="CHEBI:15378"/>
        <dbReference type="ChEBI" id="CHEBI:29985"/>
        <dbReference type="ChEBI" id="CHEBI:30616"/>
        <dbReference type="ChEBI" id="CHEBI:37563"/>
        <dbReference type="ChEBI" id="CHEBI:43474"/>
        <dbReference type="ChEBI" id="CHEBI:46398"/>
        <dbReference type="ChEBI" id="CHEBI:58359"/>
        <dbReference type="ChEBI" id="CHEBI:456216"/>
        <dbReference type="EC" id="6.3.4.2"/>
    </reaction>
</comment>
<comment type="caution">
    <text evidence="11">Lacks conserved residue(s) required for the propagation of feature annotation.</text>
</comment>
<gene>
    <name evidence="11" type="primary">pyrG</name>
    <name evidence="14" type="ORF">H1016_01845</name>
</gene>
<dbReference type="InterPro" id="IPR017926">
    <property type="entry name" value="GATASE"/>
</dbReference>
<dbReference type="InterPro" id="IPR004468">
    <property type="entry name" value="CTP_synthase"/>
</dbReference>
<dbReference type="HAMAP" id="MF_01227">
    <property type="entry name" value="PyrG"/>
    <property type="match status" value="1"/>
</dbReference>
<accession>A0A832XI46</accession>
<feature type="binding site" evidence="11">
    <location>
        <position position="406"/>
    </location>
    <ligand>
        <name>L-glutamine</name>
        <dbReference type="ChEBI" id="CHEBI:58359"/>
    </ligand>
</feature>
<dbReference type="AlphaFoldDB" id="A0A832XI46"/>
<feature type="active site" description="Nucleophile; for glutamine hydrolysis" evidence="11">
    <location>
        <position position="382"/>
    </location>
</feature>
<sequence>MPSKTKYIATTGGVISGLGKGLVSSSIGKILQSYGYDVTMVKIDPYINVDAGTMNPFEHGEVFVLEDGGEVDMDLGNYERFLNIDLTKDHNITTGKVYKAVIDKEREGDYLGKTVQIIPHVTDEIKHEIRKVARGHDICVIEVGGTVGDIESMPFLEALRQMRMEEGPENVVFVHVTLVPVLDVVGEQKTKPTQHSVQRLLESGIQPDFVVARSKKPLEEKARRKISNFCNVPEENVISDPDARISYEVPLILEKEGLGKKIAKKLNLKVGTDLRKWRYMVNRMLNPKNNVRIAMAGKYTALGDSYVSILEAVKHGALANNAKVEISWIETEDFEKDKSKLEVLDTVDGLIVPGGFGPRGVEGKILAVGYARTHKIPYLGLCYGMQMATIEFARNVCGMKGAHTTECAPRTKHPVLHILPEKYQIKQMGGTLRLGSWPCKIKKGTLAEKIYKSNLIHERHRHRYEVNPDYIEKIESKGLVFSGKHPERPLMEIAELSNHPFFIGTQYHPEFKSRPEKPSPIYAEFIKACINYKKTKRKS</sequence>
<feature type="binding site" evidence="11">
    <location>
        <begin position="189"/>
        <end position="194"/>
    </location>
    <ligand>
        <name>CTP</name>
        <dbReference type="ChEBI" id="CHEBI:37563"/>
        <note>allosteric inhibitor</note>
    </ligand>
</feature>
<feature type="domain" description="CTP synthase N-terminal" evidence="13">
    <location>
        <begin position="6"/>
        <end position="268"/>
    </location>
</feature>
<keyword evidence="9 11" id="KW-0665">Pyrimidine biosynthesis</keyword>
<feature type="binding site" evidence="11">
    <location>
        <position position="74"/>
    </location>
    <ligand>
        <name>Mg(2+)</name>
        <dbReference type="ChEBI" id="CHEBI:18420"/>
    </ligand>
</feature>
<evidence type="ECO:0000313" key="15">
    <source>
        <dbReference type="Proteomes" id="UP000646946"/>
    </source>
</evidence>
<dbReference type="GO" id="GO:0097268">
    <property type="term" value="C:cytoophidium"/>
    <property type="evidence" value="ECO:0007669"/>
    <property type="project" value="UniProtKB-ARBA"/>
</dbReference>
<dbReference type="InterPro" id="IPR033828">
    <property type="entry name" value="GATase1_CTP_Synthase"/>
</dbReference>
<comment type="activity regulation">
    <text evidence="11">Allosterically activated by GTP, when glutamine is the substrate; GTP has no effect on the reaction when ammonia is the substrate. The allosteric effector GTP functions by stabilizing the protein conformation that binds the tetrahedral intermediate(s) formed during glutamine hydrolysis. Inhibited by the product CTP, via allosteric rather than competitive inhibition.</text>
</comment>
<keyword evidence="6 11" id="KW-0067">ATP-binding</keyword>
<dbReference type="GO" id="GO:0044210">
    <property type="term" value="P:'de novo' CTP biosynthetic process"/>
    <property type="evidence" value="ECO:0007669"/>
    <property type="project" value="UniProtKB-UniRule"/>
</dbReference>
<dbReference type="GO" id="GO:0005524">
    <property type="term" value="F:ATP binding"/>
    <property type="evidence" value="ECO:0007669"/>
    <property type="project" value="UniProtKB-KW"/>
</dbReference>
<dbReference type="Gene3D" id="3.40.50.300">
    <property type="entry name" value="P-loop containing nucleotide triphosphate hydrolases"/>
    <property type="match status" value="1"/>
</dbReference>
<feature type="binding site" evidence="11">
    <location>
        <begin position="149"/>
        <end position="151"/>
    </location>
    <ligand>
        <name>CTP</name>
        <dbReference type="ChEBI" id="CHEBI:37563"/>
        <note>allosteric inhibitor</note>
    </ligand>
</feature>
<feature type="binding site" evidence="11">
    <location>
        <position position="16"/>
    </location>
    <ligand>
        <name>CTP</name>
        <dbReference type="ChEBI" id="CHEBI:37563"/>
        <note>allosteric inhibitor</note>
    </ligand>
</feature>
<dbReference type="CDD" id="cd01746">
    <property type="entry name" value="GATase1_CTP_Synthase"/>
    <property type="match status" value="1"/>
</dbReference>
<feature type="binding site" evidence="11">
    <location>
        <begin position="189"/>
        <end position="194"/>
    </location>
    <ligand>
        <name>UTP</name>
        <dbReference type="ChEBI" id="CHEBI:46398"/>
    </ligand>
</feature>
<evidence type="ECO:0000256" key="1">
    <source>
        <dbReference type="ARBA" id="ARBA00005171"/>
    </source>
</evidence>
<dbReference type="Pfam" id="PF00117">
    <property type="entry name" value="GATase"/>
    <property type="match status" value="1"/>
</dbReference>
<comment type="miscellaneous">
    <text evidence="11">CTPSs have evolved a hybrid strategy for distinguishing between UTP and CTP. The overlapping regions of the product feedback inhibitory and substrate sites recognize a common feature in both compounds, the triphosphate moiety. To differentiate isosteric substrate and product pyrimidine rings, an additional pocket far from the expected kinase/ligase catalytic site, specifically recognizes the cytosine and ribose portions of the product inhibitor.</text>
</comment>
<keyword evidence="7 11" id="KW-0460">Magnesium</keyword>
<proteinExistence type="inferred from homology"/>
<feature type="binding site" evidence="11">
    <location>
        <position position="225"/>
    </location>
    <ligand>
        <name>CTP</name>
        <dbReference type="ChEBI" id="CHEBI:37563"/>
        <note>allosteric inhibitor</note>
    </ligand>
</feature>
<evidence type="ECO:0000256" key="4">
    <source>
        <dbReference type="ARBA" id="ARBA00022723"/>
    </source>
</evidence>
<evidence type="ECO:0000259" key="13">
    <source>
        <dbReference type="Pfam" id="PF06418"/>
    </source>
</evidence>
<evidence type="ECO:0000256" key="2">
    <source>
        <dbReference type="ARBA" id="ARBA00007533"/>
    </source>
</evidence>
<evidence type="ECO:0000256" key="9">
    <source>
        <dbReference type="ARBA" id="ARBA00022975"/>
    </source>
</evidence>
<dbReference type="PANTHER" id="PTHR11550:SF0">
    <property type="entry name" value="CTP SYNTHASE-RELATED"/>
    <property type="match status" value="1"/>
</dbReference>
<feature type="binding site" evidence="11">
    <location>
        <position position="16"/>
    </location>
    <ligand>
        <name>UTP</name>
        <dbReference type="ChEBI" id="CHEBI:46398"/>
    </ligand>
</feature>
<comment type="caution">
    <text evidence="14">The sequence shown here is derived from an EMBL/GenBank/DDBJ whole genome shotgun (WGS) entry which is preliminary data.</text>
</comment>
<organism evidence="14 15">
    <name type="scientific">Candidatus Naiadarchaeum limnaeum</name>
    <dbReference type="NCBI Taxonomy" id="2756139"/>
    <lineage>
        <taxon>Archaea</taxon>
        <taxon>Candidatus Undinarchaeota</taxon>
        <taxon>Candidatus Undinarchaeia</taxon>
        <taxon>Candidatus Naiadarchaeales</taxon>
        <taxon>Candidatus Naiadarchaeaceae</taxon>
        <taxon>Candidatus Naiadarchaeum</taxon>
    </lineage>
</organism>
<dbReference type="Proteomes" id="UP000646946">
    <property type="component" value="Unassembled WGS sequence"/>
</dbReference>
<keyword evidence="5 11" id="KW-0547">Nucleotide-binding</keyword>
<evidence type="ECO:0000256" key="10">
    <source>
        <dbReference type="ARBA" id="ARBA00047781"/>
    </source>
</evidence>
<feature type="binding site" evidence="11">
    <location>
        <begin position="17"/>
        <end position="22"/>
    </location>
    <ligand>
        <name>ATP</name>
        <dbReference type="ChEBI" id="CHEBI:30616"/>
    </ligand>
</feature>
<dbReference type="PANTHER" id="PTHR11550">
    <property type="entry name" value="CTP SYNTHASE"/>
    <property type="match status" value="1"/>
</dbReference>
<keyword evidence="3 11" id="KW-0436">Ligase</keyword>
<evidence type="ECO:0000256" key="11">
    <source>
        <dbReference type="HAMAP-Rule" id="MF_01227"/>
    </source>
</evidence>
<comment type="subunit">
    <text evidence="11">Homotetramer.</text>
</comment>
<feature type="domain" description="Glutamine amidotransferase" evidence="12">
    <location>
        <begin position="303"/>
        <end position="527"/>
    </location>
</feature>
<dbReference type="GO" id="GO:0046872">
    <property type="term" value="F:metal ion binding"/>
    <property type="evidence" value="ECO:0007669"/>
    <property type="project" value="UniProtKB-KW"/>
</dbReference>
<feature type="binding site" evidence="11">
    <location>
        <position position="74"/>
    </location>
    <ligand>
        <name>ATP</name>
        <dbReference type="ChEBI" id="CHEBI:30616"/>
    </ligand>
</feature>
<dbReference type="InterPro" id="IPR017456">
    <property type="entry name" value="CTP_synthase_N"/>
</dbReference>
<dbReference type="GO" id="GO:0003883">
    <property type="term" value="F:CTP synthase activity"/>
    <property type="evidence" value="ECO:0007669"/>
    <property type="project" value="UniProtKB-UniRule"/>
</dbReference>
<feature type="active site" evidence="11">
    <location>
        <position position="508"/>
    </location>
</feature>
<feature type="region of interest" description="Amidoligase domain" evidence="11">
    <location>
        <begin position="1"/>
        <end position="268"/>
    </location>
</feature>
<comment type="catalytic activity">
    <reaction evidence="11">
        <text>L-glutamine + H2O = L-glutamate + NH4(+)</text>
        <dbReference type="Rhea" id="RHEA:15889"/>
        <dbReference type="ChEBI" id="CHEBI:15377"/>
        <dbReference type="ChEBI" id="CHEBI:28938"/>
        <dbReference type="ChEBI" id="CHEBI:29985"/>
        <dbReference type="ChEBI" id="CHEBI:58359"/>
    </reaction>
</comment>
<keyword evidence="8 11" id="KW-0315">Glutamine amidotransferase</keyword>
<comment type="pathway">
    <text evidence="1 11">Pyrimidine metabolism; CTP biosynthesis via de novo pathway; CTP from UDP: step 2/2.</text>
</comment>
<evidence type="ECO:0000259" key="12">
    <source>
        <dbReference type="Pfam" id="PF00117"/>
    </source>
</evidence>
<dbReference type="EC" id="6.3.4.2" evidence="11"/>
<dbReference type="FunFam" id="3.40.50.880:FF:000002">
    <property type="entry name" value="CTP synthase"/>
    <property type="match status" value="1"/>
</dbReference>
<feature type="active site" evidence="11">
    <location>
        <position position="510"/>
    </location>
</feature>
<reference evidence="14 15" key="1">
    <citation type="journal article" name="Nat. Commun.">
        <title>Undinarchaeota illuminate DPANN phylogeny and the impact of gene transfer on archaeal evolution.</title>
        <authorList>
            <person name="Dombrowski N."/>
            <person name="Williams T.A."/>
            <person name="Sun J."/>
            <person name="Woodcroft B.J."/>
            <person name="Lee J.H."/>
            <person name="Minh B.Q."/>
            <person name="Rinke C."/>
            <person name="Spang A."/>
        </authorList>
    </citation>
    <scope>NUCLEOTIDE SEQUENCE [LARGE SCALE GENOMIC DNA]</scope>
    <source>
        <strain evidence="14">MAG_bin1129</strain>
    </source>
</reference>
<dbReference type="InterPro" id="IPR029062">
    <property type="entry name" value="Class_I_gatase-like"/>
</dbReference>
<evidence type="ECO:0000256" key="8">
    <source>
        <dbReference type="ARBA" id="ARBA00022962"/>
    </source>
</evidence>
<dbReference type="InterPro" id="IPR027417">
    <property type="entry name" value="P-loop_NTPase"/>
</dbReference>
<feature type="binding site" evidence="11">
    <location>
        <position position="243"/>
    </location>
    <ligand>
        <name>ATP</name>
        <dbReference type="ChEBI" id="CHEBI:30616"/>
    </ligand>
</feature>
<dbReference type="NCBIfam" id="NF003792">
    <property type="entry name" value="PRK05380.1"/>
    <property type="match status" value="1"/>
</dbReference>
<evidence type="ECO:0000256" key="7">
    <source>
        <dbReference type="ARBA" id="ARBA00022842"/>
    </source>
</evidence>
<dbReference type="SUPFAM" id="SSF52317">
    <property type="entry name" value="Class I glutamine amidotransferase-like"/>
    <property type="match status" value="1"/>
</dbReference>
<feature type="binding site" evidence="11">
    <location>
        <position position="142"/>
    </location>
    <ligand>
        <name>Mg(2+)</name>
        <dbReference type="ChEBI" id="CHEBI:18420"/>
    </ligand>
</feature>
<feature type="binding site" evidence="11">
    <location>
        <begin position="383"/>
        <end position="386"/>
    </location>
    <ligand>
        <name>L-glutamine</name>
        <dbReference type="ChEBI" id="CHEBI:58359"/>
    </ligand>
</feature>
<feature type="binding site" evidence="11">
    <location>
        <position position="463"/>
    </location>
    <ligand>
        <name>L-glutamine</name>
        <dbReference type="ChEBI" id="CHEBI:58359"/>
    </ligand>
</feature>
<feature type="binding site" evidence="11">
    <location>
        <position position="225"/>
    </location>
    <ligand>
        <name>UTP</name>
        <dbReference type="ChEBI" id="CHEBI:46398"/>
    </ligand>
</feature>
<comment type="catalytic activity">
    <reaction evidence="11">
        <text>UTP + NH4(+) + ATP = CTP + ADP + phosphate + 2 H(+)</text>
        <dbReference type="Rhea" id="RHEA:16597"/>
        <dbReference type="ChEBI" id="CHEBI:15378"/>
        <dbReference type="ChEBI" id="CHEBI:28938"/>
        <dbReference type="ChEBI" id="CHEBI:30616"/>
        <dbReference type="ChEBI" id="CHEBI:37563"/>
        <dbReference type="ChEBI" id="CHEBI:43474"/>
        <dbReference type="ChEBI" id="CHEBI:46398"/>
        <dbReference type="ChEBI" id="CHEBI:456216"/>
    </reaction>
</comment>
<evidence type="ECO:0000256" key="6">
    <source>
        <dbReference type="ARBA" id="ARBA00022840"/>
    </source>
</evidence>
<name>A0A832XI46_9ARCH</name>
<dbReference type="GO" id="GO:0019856">
    <property type="term" value="P:pyrimidine nucleobase biosynthetic process"/>
    <property type="evidence" value="ECO:0007669"/>
    <property type="project" value="TreeGrafter"/>
</dbReference>
<dbReference type="UniPathway" id="UPA00159">
    <property type="reaction ID" value="UER00277"/>
</dbReference>
<protein>
    <recommendedName>
        <fullName evidence="11">CTP synthase</fullName>
        <ecNumber evidence="11">6.3.4.2</ecNumber>
    </recommendedName>
    <alternativeName>
        <fullName evidence="11">Cytidine 5'-triphosphate synthase</fullName>
    </alternativeName>
    <alternativeName>
        <fullName evidence="11">Cytidine triphosphate synthetase</fullName>
        <shortName evidence="11">CTP synthetase</shortName>
        <shortName evidence="11">CTPS</shortName>
    </alternativeName>
    <alternativeName>
        <fullName evidence="11">UTP--ammonia ligase</fullName>
    </alternativeName>
</protein>
<evidence type="ECO:0000256" key="5">
    <source>
        <dbReference type="ARBA" id="ARBA00022741"/>
    </source>
</evidence>
<dbReference type="GO" id="GO:0042802">
    <property type="term" value="F:identical protein binding"/>
    <property type="evidence" value="ECO:0007669"/>
    <property type="project" value="TreeGrafter"/>
</dbReference>